<sequence>MTNPSVFSWELHKYRIHTIDFNTQNTQNTHLMATSSQDRTACVWDLRTMGTKKPKTLATVDHAKAVYSAYFSPSGLSLASTRKRKSGDGYTEAIFTATTDGDQFKLGWCSRTPPGLQSEAEKLNRQHIRASSSLGDGYFFAAEKRWVLLRFFFLGLLLITYEDTMHVQRKMVAASVSLREDDPLLEDLSEKKQSFGRMLLLRRFLYVKELGDIKAQLEATQATAEASTLSAESAQSQCRLLSKHLHVRTGSLKEQEDQVSRLGEQLENLQKELQDRESSHKQLSRFVPRILLLRRNAYAISLKFYV</sequence>
<dbReference type="EMBL" id="CAKOAT010048489">
    <property type="protein sequence ID" value="CAH8294029.1"/>
    <property type="molecule type" value="Genomic_DNA"/>
</dbReference>
<protein>
    <submittedName>
        <fullName evidence="4">Uncharacterized protein</fullName>
    </submittedName>
</protein>
<dbReference type="PROSITE" id="PS00678">
    <property type="entry name" value="WD_REPEATS_1"/>
    <property type="match status" value="1"/>
</dbReference>
<dbReference type="PANTHER" id="PTHR48145:SF3">
    <property type="entry name" value="NUCLEAR ENVELOPE-ASSOCIATED PROTEIN 3"/>
    <property type="match status" value="1"/>
</dbReference>
<evidence type="ECO:0000313" key="4">
    <source>
        <dbReference type="EMBL" id="CAH8294029.1"/>
    </source>
</evidence>
<dbReference type="InterPro" id="IPR001680">
    <property type="entry name" value="WD40_rpt"/>
</dbReference>
<comment type="caution">
    <text evidence="4">The sequence shown here is derived from an EMBL/GenBank/DDBJ whole genome shotgun (WGS) entry which is preliminary data.</text>
</comment>
<dbReference type="SMART" id="SM00320">
    <property type="entry name" value="WD40"/>
    <property type="match status" value="2"/>
</dbReference>
<keyword evidence="3" id="KW-0175">Coiled coil</keyword>
<dbReference type="AlphaFoldDB" id="A0ABC8IR04"/>
<name>A0ABC8IR04_ERUVS</name>
<dbReference type="PANTHER" id="PTHR48145">
    <property type="entry name" value="NUCLEAR ENVELOPE-ASSOCIATED PROTEIN 1"/>
    <property type="match status" value="1"/>
</dbReference>
<dbReference type="InterPro" id="IPR019775">
    <property type="entry name" value="WD40_repeat_CS"/>
</dbReference>
<dbReference type="SUPFAM" id="SSF50978">
    <property type="entry name" value="WD40 repeat-like"/>
    <property type="match status" value="1"/>
</dbReference>
<dbReference type="InterPro" id="IPR049932">
    <property type="entry name" value="NEAP1-4"/>
</dbReference>
<evidence type="ECO:0000313" key="5">
    <source>
        <dbReference type="Proteomes" id="UP001642260"/>
    </source>
</evidence>
<reference evidence="4 5" key="1">
    <citation type="submission" date="2022-03" db="EMBL/GenBank/DDBJ databases">
        <authorList>
            <person name="Macdonald S."/>
            <person name="Ahmed S."/>
            <person name="Newling K."/>
        </authorList>
    </citation>
    <scope>NUCLEOTIDE SEQUENCE [LARGE SCALE GENOMIC DNA]</scope>
</reference>
<dbReference type="Proteomes" id="UP001642260">
    <property type="component" value="Unassembled WGS sequence"/>
</dbReference>
<keyword evidence="5" id="KW-1185">Reference proteome</keyword>
<proteinExistence type="predicted"/>
<organism evidence="4 5">
    <name type="scientific">Eruca vesicaria subsp. sativa</name>
    <name type="common">Garden rocket</name>
    <name type="synonym">Eruca sativa</name>
    <dbReference type="NCBI Taxonomy" id="29727"/>
    <lineage>
        <taxon>Eukaryota</taxon>
        <taxon>Viridiplantae</taxon>
        <taxon>Streptophyta</taxon>
        <taxon>Embryophyta</taxon>
        <taxon>Tracheophyta</taxon>
        <taxon>Spermatophyta</taxon>
        <taxon>Magnoliopsida</taxon>
        <taxon>eudicotyledons</taxon>
        <taxon>Gunneridae</taxon>
        <taxon>Pentapetalae</taxon>
        <taxon>rosids</taxon>
        <taxon>malvids</taxon>
        <taxon>Brassicales</taxon>
        <taxon>Brassicaceae</taxon>
        <taxon>Brassiceae</taxon>
        <taxon>Eruca</taxon>
    </lineage>
</organism>
<dbReference type="InterPro" id="IPR015943">
    <property type="entry name" value="WD40/YVTN_repeat-like_dom_sf"/>
</dbReference>
<gene>
    <name evidence="4" type="ORF">ERUC_LOCUS1704</name>
</gene>
<feature type="coiled-coil region" evidence="3">
    <location>
        <begin position="252"/>
        <end position="279"/>
    </location>
</feature>
<dbReference type="Gene3D" id="2.130.10.10">
    <property type="entry name" value="YVTN repeat-like/Quinoprotein amine dehydrogenase"/>
    <property type="match status" value="1"/>
</dbReference>
<evidence type="ECO:0000256" key="1">
    <source>
        <dbReference type="ARBA" id="ARBA00022574"/>
    </source>
</evidence>
<dbReference type="InterPro" id="IPR036322">
    <property type="entry name" value="WD40_repeat_dom_sf"/>
</dbReference>
<evidence type="ECO:0000256" key="2">
    <source>
        <dbReference type="ARBA" id="ARBA00022737"/>
    </source>
</evidence>
<evidence type="ECO:0000256" key="3">
    <source>
        <dbReference type="SAM" id="Coils"/>
    </source>
</evidence>
<keyword evidence="2" id="KW-0677">Repeat</keyword>
<accession>A0ABC8IR04</accession>
<keyword evidence="1" id="KW-0853">WD repeat</keyword>